<dbReference type="EMBL" id="KZ857410">
    <property type="protein sequence ID" value="RDX48574.1"/>
    <property type="molecule type" value="Genomic_DNA"/>
</dbReference>
<evidence type="ECO:0000313" key="2">
    <source>
        <dbReference type="Proteomes" id="UP000256964"/>
    </source>
</evidence>
<dbReference type="Proteomes" id="UP000256964">
    <property type="component" value="Unassembled WGS sequence"/>
</dbReference>
<dbReference type="AlphaFoldDB" id="A0A371D7Q2"/>
<protein>
    <recommendedName>
        <fullName evidence="3">Fungal-type protein kinase domain-containing protein</fullName>
    </recommendedName>
</protein>
<keyword evidence="2" id="KW-1185">Reference proteome</keyword>
<gene>
    <name evidence="1" type="ORF">OH76DRAFT_639563</name>
</gene>
<accession>A0A371D7Q2</accession>
<organism evidence="1 2">
    <name type="scientific">Lentinus brumalis</name>
    <dbReference type="NCBI Taxonomy" id="2498619"/>
    <lineage>
        <taxon>Eukaryota</taxon>
        <taxon>Fungi</taxon>
        <taxon>Dikarya</taxon>
        <taxon>Basidiomycota</taxon>
        <taxon>Agaricomycotina</taxon>
        <taxon>Agaricomycetes</taxon>
        <taxon>Polyporales</taxon>
        <taxon>Polyporaceae</taxon>
        <taxon>Lentinus</taxon>
    </lineage>
</organism>
<evidence type="ECO:0008006" key="3">
    <source>
        <dbReference type="Google" id="ProtNLM"/>
    </source>
</evidence>
<dbReference type="OrthoDB" id="2757404at2759"/>
<sequence>MPAILQDSVTFASRSPSDHATSGGYAGIISGNPRFMSDSSGDTLRYGNTEYVQNPVDDLQSFMWTALWAAVFNRRALEGVGAVEQKKVRAWREQLSLHWAAMPSVTAQYAESASGLSTMRHCSRGCRRCSHSGARC</sequence>
<proteinExistence type="predicted"/>
<evidence type="ECO:0000313" key="1">
    <source>
        <dbReference type="EMBL" id="RDX48574.1"/>
    </source>
</evidence>
<reference evidence="1 2" key="1">
    <citation type="journal article" date="2018" name="Biotechnol. Biofuels">
        <title>Integrative visual omics of the white-rot fungus Polyporus brumalis exposes the biotechnological potential of its oxidative enzymes for delignifying raw plant biomass.</title>
        <authorList>
            <person name="Miyauchi S."/>
            <person name="Rancon A."/>
            <person name="Drula E."/>
            <person name="Hage H."/>
            <person name="Chaduli D."/>
            <person name="Favel A."/>
            <person name="Grisel S."/>
            <person name="Henrissat B."/>
            <person name="Herpoel-Gimbert I."/>
            <person name="Ruiz-Duenas F.J."/>
            <person name="Chevret D."/>
            <person name="Hainaut M."/>
            <person name="Lin J."/>
            <person name="Wang M."/>
            <person name="Pangilinan J."/>
            <person name="Lipzen A."/>
            <person name="Lesage-Meessen L."/>
            <person name="Navarro D."/>
            <person name="Riley R."/>
            <person name="Grigoriev I.V."/>
            <person name="Zhou S."/>
            <person name="Raouche S."/>
            <person name="Rosso M.N."/>
        </authorList>
    </citation>
    <scope>NUCLEOTIDE SEQUENCE [LARGE SCALE GENOMIC DNA]</scope>
    <source>
        <strain evidence="1 2">BRFM 1820</strain>
    </source>
</reference>
<name>A0A371D7Q2_9APHY</name>